<dbReference type="RefSeq" id="WP_343931611.1">
    <property type="nucleotide sequence ID" value="NZ_BAAABU010000001.1"/>
</dbReference>
<sequence length="435" mass="46164">MSRLKVTAALVAAIATLSACGDGGTTAGGGDGKSLSGQTVEVVGTWSGDEQLRFEQVLSAFKEKTGAEVRYTPAGDELPTVLQTRVQGGTPPNVALVAQPGLVEQLAKAGSVKPLSADVEKLVTQHNAAVWKKLGTFEGKLYGVYFKAANKSTVWYSEKAFGQVGAEPPKTWEDFLKVGRAVVDTGQAAVSVGGADGWTLTDWFENVYLRTAGPENYDKLAKHEIPWTDPSVRKALEVLAQLWGDPRLVDGGGAGALQTEFPKSVINVFGEPPKAAMVYEADFVASVISTNTKAKVGEDAKFFKFPSIEGSKDAVVAGGDVAVQLKDDEATNELMKFLASPDAGKVWAQLGGFLSPNKDIPEDNYPDDVTRELAKQLVDAGDNVRFDMSDLAPAAFGGTKGAGEWKALQDFLANPADIDGTLQRLESEAAKAYQK</sequence>
<dbReference type="PANTHER" id="PTHR43649:SF29">
    <property type="entry name" value="OSMOPROTECTIVE COMPOUNDS-BINDING PROTEIN GGTB"/>
    <property type="match status" value="1"/>
</dbReference>
<feature type="signal peptide" evidence="3">
    <location>
        <begin position="1"/>
        <end position="21"/>
    </location>
</feature>
<evidence type="ECO:0000256" key="1">
    <source>
        <dbReference type="ARBA" id="ARBA00008520"/>
    </source>
</evidence>
<organism evidence="4 5">
    <name type="scientific">Saccharothrix mutabilis subsp. mutabilis</name>
    <dbReference type="NCBI Taxonomy" id="66855"/>
    <lineage>
        <taxon>Bacteria</taxon>
        <taxon>Bacillati</taxon>
        <taxon>Actinomycetota</taxon>
        <taxon>Actinomycetes</taxon>
        <taxon>Pseudonocardiales</taxon>
        <taxon>Pseudonocardiaceae</taxon>
        <taxon>Saccharothrix</taxon>
    </lineage>
</organism>
<accession>A0ABN0T004</accession>
<evidence type="ECO:0000313" key="4">
    <source>
        <dbReference type="EMBL" id="GAA0207965.1"/>
    </source>
</evidence>
<evidence type="ECO:0000256" key="2">
    <source>
        <dbReference type="ARBA" id="ARBA00022448"/>
    </source>
</evidence>
<proteinExistence type="inferred from homology"/>
<comment type="similarity">
    <text evidence="1">Belongs to the bacterial solute-binding protein 1 family.</text>
</comment>
<protein>
    <submittedName>
        <fullName evidence="4">ABC transporter substrate-binding protein</fullName>
    </submittedName>
</protein>
<dbReference type="Pfam" id="PF13416">
    <property type="entry name" value="SBP_bac_8"/>
    <property type="match status" value="1"/>
</dbReference>
<dbReference type="EMBL" id="BAAABU010000001">
    <property type="protein sequence ID" value="GAA0207965.1"/>
    <property type="molecule type" value="Genomic_DNA"/>
</dbReference>
<comment type="caution">
    <text evidence="4">The sequence shown here is derived from an EMBL/GenBank/DDBJ whole genome shotgun (WGS) entry which is preliminary data.</text>
</comment>
<name>A0ABN0T004_9PSEU</name>
<dbReference type="Proteomes" id="UP001500416">
    <property type="component" value="Unassembled WGS sequence"/>
</dbReference>
<dbReference type="InterPro" id="IPR006059">
    <property type="entry name" value="SBP"/>
</dbReference>
<dbReference type="PANTHER" id="PTHR43649">
    <property type="entry name" value="ARABINOSE-BINDING PROTEIN-RELATED"/>
    <property type="match status" value="1"/>
</dbReference>
<feature type="chain" id="PRO_5046019611" evidence="3">
    <location>
        <begin position="22"/>
        <end position="435"/>
    </location>
</feature>
<gene>
    <name evidence="4" type="ORF">GCM10010492_01960</name>
</gene>
<evidence type="ECO:0000256" key="3">
    <source>
        <dbReference type="SAM" id="SignalP"/>
    </source>
</evidence>
<reference evidence="4 5" key="1">
    <citation type="journal article" date="2019" name="Int. J. Syst. Evol. Microbiol.">
        <title>The Global Catalogue of Microorganisms (GCM) 10K type strain sequencing project: providing services to taxonomists for standard genome sequencing and annotation.</title>
        <authorList>
            <consortium name="The Broad Institute Genomics Platform"/>
            <consortium name="The Broad Institute Genome Sequencing Center for Infectious Disease"/>
            <person name="Wu L."/>
            <person name="Ma J."/>
        </authorList>
    </citation>
    <scope>NUCLEOTIDE SEQUENCE [LARGE SCALE GENOMIC DNA]</scope>
    <source>
        <strain evidence="4 5">JCM 3380</strain>
    </source>
</reference>
<keyword evidence="5" id="KW-1185">Reference proteome</keyword>
<dbReference type="InterPro" id="IPR050490">
    <property type="entry name" value="Bact_solute-bd_prot1"/>
</dbReference>
<keyword evidence="2" id="KW-0813">Transport</keyword>
<dbReference type="SUPFAM" id="SSF53850">
    <property type="entry name" value="Periplasmic binding protein-like II"/>
    <property type="match status" value="1"/>
</dbReference>
<evidence type="ECO:0000313" key="5">
    <source>
        <dbReference type="Proteomes" id="UP001500416"/>
    </source>
</evidence>
<dbReference type="Gene3D" id="3.40.190.10">
    <property type="entry name" value="Periplasmic binding protein-like II"/>
    <property type="match status" value="2"/>
</dbReference>
<keyword evidence="3" id="KW-0732">Signal</keyword>
<dbReference type="PROSITE" id="PS51257">
    <property type="entry name" value="PROKAR_LIPOPROTEIN"/>
    <property type="match status" value="1"/>
</dbReference>